<feature type="chain" id="PRO_5020567121" evidence="2">
    <location>
        <begin position="30"/>
        <end position="113"/>
    </location>
</feature>
<dbReference type="AlphaFoldDB" id="A0A4V2UWU1"/>
<gene>
    <name evidence="3" type="ORF">EDC64_12045</name>
</gene>
<feature type="signal peptide" evidence="2">
    <location>
        <begin position="1"/>
        <end position="29"/>
    </location>
</feature>
<dbReference type="EMBL" id="SMAI01000020">
    <property type="protein sequence ID" value="TCT00958.1"/>
    <property type="molecule type" value="Genomic_DNA"/>
</dbReference>
<protein>
    <submittedName>
        <fullName evidence="3">Uncharacterized protein</fullName>
    </submittedName>
</protein>
<reference evidence="3 4" key="1">
    <citation type="submission" date="2019-03" db="EMBL/GenBank/DDBJ databases">
        <title>Genomic Encyclopedia of Type Strains, Phase IV (KMG-IV): sequencing the most valuable type-strain genomes for metagenomic binning, comparative biology and taxonomic classification.</title>
        <authorList>
            <person name="Goeker M."/>
        </authorList>
    </citation>
    <scope>NUCLEOTIDE SEQUENCE [LARGE SCALE GENOMIC DNA]</scope>
    <source>
        <strain evidence="3 4">DSM 9035</strain>
    </source>
</reference>
<sequence>MRKAWYLICGAALGLGGALGAAATHPALAQNSQQHIVITPRNPNVINLPVIPQGSYLDPGPGPAIKPDVGIGGGRNEDYVFPPNVDGFMGSSPPGDPTANGQWSPLPGDTPSF</sequence>
<name>A0A4V2UWU1_9HYPH</name>
<feature type="region of interest" description="Disordered" evidence="1">
    <location>
        <begin position="83"/>
        <end position="113"/>
    </location>
</feature>
<evidence type="ECO:0000313" key="4">
    <source>
        <dbReference type="Proteomes" id="UP000294664"/>
    </source>
</evidence>
<dbReference type="RefSeq" id="WP_132035729.1">
    <property type="nucleotide sequence ID" value="NZ_SMAI01000020.1"/>
</dbReference>
<evidence type="ECO:0000256" key="2">
    <source>
        <dbReference type="SAM" id="SignalP"/>
    </source>
</evidence>
<comment type="caution">
    <text evidence="3">The sequence shown here is derived from an EMBL/GenBank/DDBJ whole genome shotgun (WGS) entry which is preliminary data.</text>
</comment>
<keyword evidence="4" id="KW-1185">Reference proteome</keyword>
<proteinExistence type="predicted"/>
<evidence type="ECO:0000313" key="3">
    <source>
        <dbReference type="EMBL" id="TCT00958.1"/>
    </source>
</evidence>
<organism evidence="3 4">
    <name type="scientific">Aquabacter spiritensis</name>
    <dbReference type="NCBI Taxonomy" id="933073"/>
    <lineage>
        <taxon>Bacteria</taxon>
        <taxon>Pseudomonadati</taxon>
        <taxon>Pseudomonadota</taxon>
        <taxon>Alphaproteobacteria</taxon>
        <taxon>Hyphomicrobiales</taxon>
        <taxon>Xanthobacteraceae</taxon>
        <taxon>Aquabacter</taxon>
    </lineage>
</organism>
<keyword evidence="2" id="KW-0732">Signal</keyword>
<dbReference type="Proteomes" id="UP000294664">
    <property type="component" value="Unassembled WGS sequence"/>
</dbReference>
<dbReference type="OrthoDB" id="8454513at2"/>
<evidence type="ECO:0000256" key="1">
    <source>
        <dbReference type="SAM" id="MobiDB-lite"/>
    </source>
</evidence>
<accession>A0A4V2UWU1</accession>